<sequence length="49" mass="5516">MLFFSATKSKSGAKAKRIHHSGGRMWRRVCTNHPTTVATIASGMWRKDL</sequence>
<dbReference type="EMBL" id="PSQE01000005">
    <property type="protein sequence ID" value="RHN56270.1"/>
    <property type="molecule type" value="Genomic_DNA"/>
</dbReference>
<evidence type="ECO:0000313" key="1">
    <source>
        <dbReference type="EMBL" id="RHN56270.1"/>
    </source>
</evidence>
<accession>A0A396HSF7</accession>
<protein>
    <submittedName>
        <fullName evidence="1">Uncharacterized protein</fullName>
    </submittedName>
</protein>
<name>A0A396HSF7_MEDTR</name>
<comment type="caution">
    <text evidence="1">The sequence shown here is derived from an EMBL/GenBank/DDBJ whole genome shotgun (WGS) entry which is preliminary data.</text>
</comment>
<proteinExistence type="predicted"/>
<reference evidence="1" key="1">
    <citation type="journal article" date="2018" name="Nat. Plants">
        <title>Whole-genome landscape of Medicago truncatula symbiotic genes.</title>
        <authorList>
            <person name="Pecrix Y."/>
            <person name="Gamas P."/>
            <person name="Carrere S."/>
        </authorList>
    </citation>
    <scope>NUCLEOTIDE SEQUENCE</scope>
    <source>
        <tissue evidence="1">Leaves</tissue>
    </source>
</reference>
<dbReference type="AlphaFoldDB" id="A0A396HSF7"/>
<dbReference type="Gramene" id="rna31642">
    <property type="protein sequence ID" value="RHN56270.1"/>
    <property type="gene ID" value="gene31642"/>
</dbReference>
<gene>
    <name evidence="1" type="ORF">MtrunA17_Chr5g0427641</name>
</gene>
<organism evidence="1">
    <name type="scientific">Medicago truncatula</name>
    <name type="common">Barrel medic</name>
    <name type="synonym">Medicago tribuloides</name>
    <dbReference type="NCBI Taxonomy" id="3880"/>
    <lineage>
        <taxon>Eukaryota</taxon>
        <taxon>Viridiplantae</taxon>
        <taxon>Streptophyta</taxon>
        <taxon>Embryophyta</taxon>
        <taxon>Tracheophyta</taxon>
        <taxon>Spermatophyta</taxon>
        <taxon>Magnoliopsida</taxon>
        <taxon>eudicotyledons</taxon>
        <taxon>Gunneridae</taxon>
        <taxon>Pentapetalae</taxon>
        <taxon>rosids</taxon>
        <taxon>fabids</taxon>
        <taxon>Fabales</taxon>
        <taxon>Fabaceae</taxon>
        <taxon>Papilionoideae</taxon>
        <taxon>50 kb inversion clade</taxon>
        <taxon>NPAAA clade</taxon>
        <taxon>Hologalegina</taxon>
        <taxon>IRL clade</taxon>
        <taxon>Trifolieae</taxon>
        <taxon>Medicago</taxon>
    </lineage>
</organism>
<dbReference type="Proteomes" id="UP000265566">
    <property type="component" value="Chromosome 5"/>
</dbReference>